<dbReference type="InterPro" id="IPR000792">
    <property type="entry name" value="Tscrpt_reg_LuxR_C"/>
</dbReference>
<protein>
    <submittedName>
        <fullName evidence="2">Transcriptional regulator LuxR family</fullName>
    </submittedName>
</protein>
<proteinExistence type="predicted"/>
<dbReference type="AlphaFoldDB" id="A0A1K0J7X0"/>
<dbReference type="Gene3D" id="1.10.10.10">
    <property type="entry name" value="Winged helix-like DNA-binding domain superfamily/Winged helix DNA-binding domain"/>
    <property type="match status" value="1"/>
</dbReference>
<evidence type="ECO:0000259" key="1">
    <source>
        <dbReference type="PROSITE" id="PS50043"/>
    </source>
</evidence>
<dbReference type="SMART" id="SM00421">
    <property type="entry name" value="HTH_LUXR"/>
    <property type="match status" value="1"/>
</dbReference>
<sequence length="395" mass="43324">MLMATVEAQGVASPWFAQSGLSLPHFSALLAAVYEGPMEPVPWGRALEMLRKQLGASYVSFILRSPASDRSGIAVHASQHGTSLEAEASYNTYYYAIDPFINLPTDRAVTVDEAMGAGNWCRSEIYRQFLQPLGVRYLLGADIRTEDGVECRLRVCRQHDAQDFSEVDKAACATILPHLRRAVRLHSRLDVVESERSLYAGAIDRMLVGMVILDAAGAILKKNAEADEILAENDGIRLNGGNFEIAYAQESRKFQYLLRRAQMGHHGSAPALAEAMSITRPSGRGKLGVLIRTIPLSEWSEDHRHRPACAVFIRDPERKSRASHEVVRKLFDLTPAETALALVLADGMTLDEAAEALGTSKNTARAHLRAIFSKTGVTRQATLVRMLLSSVVTLG</sequence>
<evidence type="ECO:0000313" key="2">
    <source>
        <dbReference type="EMBL" id="SCU74031.1"/>
    </source>
</evidence>
<reference evidence="2" key="1">
    <citation type="submission" date="2016-09" db="EMBL/GenBank/DDBJ databases">
        <authorList>
            <person name="Capua I."/>
            <person name="De Benedictis P."/>
            <person name="Joannis T."/>
            <person name="Lombin L.H."/>
            <person name="Cattoli G."/>
        </authorList>
    </citation>
    <scope>NUCLEOTIDE SEQUENCE</scope>
    <source>
        <strain evidence="2">B9</strain>
    </source>
</reference>
<gene>
    <name evidence="2" type="ORF">CNECB9_150010</name>
</gene>
<dbReference type="GO" id="GO:0003677">
    <property type="term" value="F:DNA binding"/>
    <property type="evidence" value="ECO:0007669"/>
    <property type="project" value="InterPro"/>
</dbReference>
<dbReference type="GO" id="GO:0006355">
    <property type="term" value="P:regulation of DNA-templated transcription"/>
    <property type="evidence" value="ECO:0007669"/>
    <property type="project" value="InterPro"/>
</dbReference>
<dbReference type="InterPro" id="IPR036388">
    <property type="entry name" value="WH-like_DNA-bd_sf"/>
</dbReference>
<dbReference type="SUPFAM" id="SSF46894">
    <property type="entry name" value="C-terminal effector domain of the bipartite response regulators"/>
    <property type="match status" value="1"/>
</dbReference>
<dbReference type="EMBL" id="FMSH01000057">
    <property type="protein sequence ID" value="SCU74031.1"/>
    <property type="molecule type" value="Genomic_DNA"/>
</dbReference>
<feature type="domain" description="HTH luxR-type" evidence="1">
    <location>
        <begin position="326"/>
        <end position="391"/>
    </location>
</feature>
<dbReference type="PROSITE" id="PS50043">
    <property type="entry name" value="HTH_LUXR_2"/>
    <property type="match status" value="1"/>
</dbReference>
<dbReference type="RefSeq" id="WP_340520975.1">
    <property type="nucleotide sequence ID" value="NZ_FMSH01000057.1"/>
</dbReference>
<dbReference type="InterPro" id="IPR016032">
    <property type="entry name" value="Sig_transdc_resp-reg_C-effctor"/>
</dbReference>
<name>A0A1K0J7X0_CUPNE</name>
<organism evidence="2">
    <name type="scientific">Cupriavidus necator</name>
    <name type="common">Alcaligenes eutrophus</name>
    <name type="synonym">Ralstonia eutropha</name>
    <dbReference type="NCBI Taxonomy" id="106590"/>
    <lineage>
        <taxon>Bacteria</taxon>
        <taxon>Pseudomonadati</taxon>
        <taxon>Pseudomonadota</taxon>
        <taxon>Betaproteobacteria</taxon>
        <taxon>Burkholderiales</taxon>
        <taxon>Burkholderiaceae</taxon>
        <taxon>Cupriavidus</taxon>
    </lineage>
</organism>
<accession>A0A1K0J7X0</accession>